<evidence type="ECO:0000313" key="2">
    <source>
        <dbReference type="EMBL" id="PWK86736.1"/>
    </source>
</evidence>
<gene>
    <name evidence="2" type="ORF">C7456_107127</name>
</gene>
<dbReference type="EMBL" id="QGHC01000007">
    <property type="protein sequence ID" value="PWK86736.1"/>
    <property type="molecule type" value="Genomic_DNA"/>
</dbReference>
<dbReference type="AlphaFoldDB" id="A0A316I2Z0"/>
<proteinExistence type="predicted"/>
<organism evidence="2 3">
    <name type="scientific">Fulvimonas soli</name>
    <dbReference type="NCBI Taxonomy" id="155197"/>
    <lineage>
        <taxon>Bacteria</taxon>
        <taxon>Pseudomonadati</taxon>
        <taxon>Pseudomonadota</taxon>
        <taxon>Gammaproteobacteria</taxon>
        <taxon>Lysobacterales</taxon>
        <taxon>Rhodanobacteraceae</taxon>
        <taxon>Fulvimonas</taxon>
    </lineage>
</organism>
<feature type="transmembrane region" description="Helical" evidence="1">
    <location>
        <begin position="12"/>
        <end position="31"/>
    </location>
</feature>
<dbReference type="Proteomes" id="UP000245812">
    <property type="component" value="Unassembled WGS sequence"/>
</dbReference>
<accession>A0A316I2Z0</accession>
<keyword evidence="1" id="KW-0812">Transmembrane</keyword>
<reference evidence="2 3" key="1">
    <citation type="submission" date="2018-05" db="EMBL/GenBank/DDBJ databases">
        <title>Genomic Encyclopedia of Type Strains, Phase IV (KMG-IV): sequencing the most valuable type-strain genomes for metagenomic binning, comparative biology and taxonomic classification.</title>
        <authorList>
            <person name="Goeker M."/>
        </authorList>
    </citation>
    <scope>NUCLEOTIDE SEQUENCE [LARGE SCALE GENOMIC DNA]</scope>
    <source>
        <strain evidence="2 3">DSM 14263</strain>
    </source>
</reference>
<feature type="transmembrane region" description="Helical" evidence="1">
    <location>
        <begin position="169"/>
        <end position="191"/>
    </location>
</feature>
<feature type="transmembrane region" description="Helical" evidence="1">
    <location>
        <begin position="74"/>
        <end position="94"/>
    </location>
</feature>
<sequence length="198" mass="21802">MRRLTPRQYDRRASISMCAYVALMVLVWPLVRGTPATGIKFLLAVVPVLPMLYVIGLMALRIRYSDELEQRTHLVALGAATAVVGALSLVGGFLAAGKVVALDGSILIWVFPALVMVYGSTRWWVMTRLYGGAPDCDDGHAPMWRRMLLVAALMGFVGLAAWWKGDRDPFRLGMLCGMGASLLVAALVVLFRRRRKLP</sequence>
<protein>
    <submittedName>
        <fullName evidence="2">Uncharacterized protein</fullName>
    </submittedName>
</protein>
<feature type="transmembrane region" description="Helical" evidence="1">
    <location>
        <begin position="106"/>
        <end position="125"/>
    </location>
</feature>
<comment type="caution">
    <text evidence="2">The sequence shown here is derived from an EMBL/GenBank/DDBJ whole genome shotgun (WGS) entry which is preliminary data.</text>
</comment>
<dbReference type="OrthoDB" id="5956355at2"/>
<evidence type="ECO:0000256" key="1">
    <source>
        <dbReference type="SAM" id="Phobius"/>
    </source>
</evidence>
<keyword evidence="1" id="KW-0472">Membrane</keyword>
<feature type="transmembrane region" description="Helical" evidence="1">
    <location>
        <begin position="37"/>
        <end position="62"/>
    </location>
</feature>
<dbReference type="RefSeq" id="WP_109723736.1">
    <property type="nucleotide sequence ID" value="NZ_MSZV01000018.1"/>
</dbReference>
<keyword evidence="1" id="KW-1133">Transmembrane helix</keyword>
<evidence type="ECO:0000313" key="3">
    <source>
        <dbReference type="Proteomes" id="UP000245812"/>
    </source>
</evidence>
<keyword evidence="3" id="KW-1185">Reference proteome</keyword>
<feature type="transmembrane region" description="Helical" evidence="1">
    <location>
        <begin position="146"/>
        <end position="163"/>
    </location>
</feature>
<name>A0A316I2Z0_9GAMM</name>